<evidence type="ECO:0000256" key="1">
    <source>
        <dbReference type="SAM" id="MobiDB-lite"/>
    </source>
</evidence>
<name>A4X5D0_SALTO</name>
<dbReference type="KEGG" id="stp:Strop_1615"/>
<keyword evidence="3" id="KW-1185">Reference proteome</keyword>
<organism evidence="2 3">
    <name type="scientific">Salinispora tropica (strain ATCC BAA-916 / DSM 44818 / JCM 13857 / NBRC 105044 / CNB-440)</name>
    <dbReference type="NCBI Taxonomy" id="369723"/>
    <lineage>
        <taxon>Bacteria</taxon>
        <taxon>Bacillati</taxon>
        <taxon>Actinomycetota</taxon>
        <taxon>Actinomycetes</taxon>
        <taxon>Micromonosporales</taxon>
        <taxon>Micromonosporaceae</taxon>
        <taxon>Salinispora</taxon>
    </lineage>
</organism>
<evidence type="ECO:0000313" key="2">
    <source>
        <dbReference type="EMBL" id="ABP54080.1"/>
    </source>
</evidence>
<accession>A4X5D0</accession>
<reference evidence="3" key="1">
    <citation type="journal article" date="2007" name="Proc. Natl. Acad. Sci. U.S.A.">
        <title>Genome sequencing reveals complex secondary metabolome in the marine actinomycete Salinispora tropica.</title>
        <authorList>
            <person name="Udwary D.W."/>
            <person name="Zeigler L."/>
            <person name="Asolkar R.N."/>
            <person name="Singan V."/>
            <person name="Lapidus A."/>
            <person name="Fenical W."/>
            <person name="Jensen P.R."/>
            <person name="Moore B.S."/>
        </authorList>
    </citation>
    <scope>NUCLEOTIDE SEQUENCE [LARGE SCALE GENOMIC DNA]</scope>
    <source>
        <strain evidence="3">ATCC BAA-916 / DSM 44818 / CNB-440</strain>
    </source>
</reference>
<dbReference type="EMBL" id="CP000667">
    <property type="protein sequence ID" value="ABP54080.1"/>
    <property type="molecule type" value="Genomic_DNA"/>
</dbReference>
<dbReference type="AlphaFoldDB" id="A4X5D0"/>
<protein>
    <submittedName>
        <fullName evidence="2">Uncharacterized protein</fullName>
    </submittedName>
</protein>
<dbReference type="Proteomes" id="UP000000235">
    <property type="component" value="Chromosome"/>
</dbReference>
<sequence>MRVRVTSGSLFDARGHRPVPSPTFAWTGHAPVAADRLVESGVGRTGSSGDGDPVHRRVTVEGNLDLGLPTQTADRERVGGAGHLSVSDRLDHVFEQLPRPVVNHVQK</sequence>
<gene>
    <name evidence="2" type="ordered locus">Strop_1615</name>
</gene>
<proteinExistence type="predicted"/>
<evidence type="ECO:0000313" key="3">
    <source>
        <dbReference type="Proteomes" id="UP000000235"/>
    </source>
</evidence>
<feature type="region of interest" description="Disordered" evidence="1">
    <location>
        <begin position="1"/>
        <end position="27"/>
    </location>
</feature>
<dbReference type="HOGENOM" id="CLU_2208222_0_0_11"/>